<accession>A0ABY6KDK4</accession>
<feature type="compositionally biased region" description="Basic residues" evidence="1">
    <location>
        <begin position="1"/>
        <end position="10"/>
    </location>
</feature>
<feature type="compositionally biased region" description="Basic and acidic residues" evidence="1">
    <location>
        <begin position="18"/>
        <end position="29"/>
    </location>
</feature>
<protein>
    <submittedName>
        <fullName evidence="2">Uncharacterized protein</fullName>
    </submittedName>
</protein>
<proteinExistence type="predicted"/>
<keyword evidence="3" id="KW-1185">Reference proteome</keyword>
<name>A0ABY6KDK4_9ARAC</name>
<evidence type="ECO:0000313" key="3">
    <source>
        <dbReference type="Proteomes" id="UP001235939"/>
    </source>
</evidence>
<gene>
    <name evidence="2" type="ORF">LAZ67_4003116</name>
</gene>
<dbReference type="EMBL" id="CP092866">
    <property type="protein sequence ID" value="UYV66859.1"/>
    <property type="molecule type" value="Genomic_DNA"/>
</dbReference>
<sequence>MLMPRQHRLHQSGAQEEEASRLRGGKPESQEGAASKQRPRSQPSLNAHCPSPRCKNVQRLGRNRRAFKAKSEVGKVDLCAYLEFCPDFSQAQYFLALEAKLGKGFYLLKKMEGHILVGHFSVQLADKLIEEGLDTEDATLRAFPLKKNSRANSAGQCAILRGER</sequence>
<reference evidence="2 3" key="1">
    <citation type="submission" date="2022-01" db="EMBL/GenBank/DDBJ databases">
        <title>A chromosomal length assembly of Cordylochernes scorpioides.</title>
        <authorList>
            <person name="Zeh D."/>
            <person name="Zeh J."/>
        </authorList>
    </citation>
    <scope>NUCLEOTIDE SEQUENCE [LARGE SCALE GENOMIC DNA]</scope>
    <source>
        <strain evidence="2">IN4F17</strain>
        <tissue evidence="2">Whole Body</tissue>
    </source>
</reference>
<feature type="region of interest" description="Disordered" evidence="1">
    <location>
        <begin position="1"/>
        <end position="54"/>
    </location>
</feature>
<evidence type="ECO:0000313" key="2">
    <source>
        <dbReference type="EMBL" id="UYV66859.1"/>
    </source>
</evidence>
<organism evidence="2 3">
    <name type="scientific">Cordylochernes scorpioides</name>
    <dbReference type="NCBI Taxonomy" id="51811"/>
    <lineage>
        <taxon>Eukaryota</taxon>
        <taxon>Metazoa</taxon>
        <taxon>Ecdysozoa</taxon>
        <taxon>Arthropoda</taxon>
        <taxon>Chelicerata</taxon>
        <taxon>Arachnida</taxon>
        <taxon>Pseudoscorpiones</taxon>
        <taxon>Cheliferoidea</taxon>
        <taxon>Chernetidae</taxon>
        <taxon>Cordylochernes</taxon>
    </lineage>
</organism>
<dbReference type="Proteomes" id="UP001235939">
    <property type="component" value="Chromosome 04"/>
</dbReference>
<evidence type="ECO:0000256" key="1">
    <source>
        <dbReference type="SAM" id="MobiDB-lite"/>
    </source>
</evidence>